<proteinExistence type="predicted"/>
<gene>
    <name evidence="1" type="ORF">M8818_004678</name>
</gene>
<keyword evidence="2" id="KW-1185">Reference proteome</keyword>
<sequence length="523" mass="58126">MPLFKSTPPTPIDLASPPPAMGTETEMKDYRAKELEEARHAEINGATAAAQGIDPEMEKRVVRKLDWNLVPLVMVLYLLSFLDRSNIGNAKIAGMSEDLDLVGDRYDWLLTVFYIAYIVFQWQIIMWKRIKPHYWATFMIFGWGLISSIQAAATSWAGEMVLRFLLGVFEAGYGPGIPYLLSFFYLRHELGFRSGIFLAAAPLATCFAGALAYGITSGHPSIANWKVLFLVEGLPTLVMCPFAFFFLPDTPHQARFLTEDEKRVALARGVRQAGHEERIGSIDWRDVGLTFLDAKAWFTALMYFSCNVSFSSLPVFLPTILNEMGYTAINAQGLSAPPYFVSWLLTILTTWLADRTQQRGLVIITMSIVGGVGYILLATTTAVAPRYLGVYLAAAGVFPCIANILPWVSNNQGSDTRRGVGFIILNFVGQCGPLLGTRVYPTTGAPRYVEGQAVCAGFMFFTTLLALGLRVLLQWENRKLDRAFGTVEEQRNRAAVAAREGDGKAERVEESTENYGPMFRYIL</sequence>
<accession>A0ACC3SCB0</accession>
<name>A0ACC3SCB0_9PEZI</name>
<dbReference type="Proteomes" id="UP001320706">
    <property type="component" value="Unassembled WGS sequence"/>
</dbReference>
<organism evidence="1 2">
    <name type="scientific">Zalaria obscura</name>
    <dbReference type="NCBI Taxonomy" id="2024903"/>
    <lineage>
        <taxon>Eukaryota</taxon>
        <taxon>Fungi</taxon>
        <taxon>Dikarya</taxon>
        <taxon>Ascomycota</taxon>
        <taxon>Pezizomycotina</taxon>
        <taxon>Dothideomycetes</taxon>
        <taxon>Dothideomycetidae</taxon>
        <taxon>Dothideales</taxon>
        <taxon>Zalariaceae</taxon>
        <taxon>Zalaria</taxon>
    </lineage>
</organism>
<dbReference type="EMBL" id="JAMKPW020000022">
    <property type="protein sequence ID" value="KAK8206843.1"/>
    <property type="molecule type" value="Genomic_DNA"/>
</dbReference>
<protein>
    <submittedName>
        <fullName evidence="1">Uncharacterized protein</fullName>
    </submittedName>
</protein>
<comment type="caution">
    <text evidence="1">The sequence shown here is derived from an EMBL/GenBank/DDBJ whole genome shotgun (WGS) entry which is preliminary data.</text>
</comment>
<evidence type="ECO:0000313" key="1">
    <source>
        <dbReference type="EMBL" id="KAK8206843.1"/>
    </source>
</evidence>
<reference evidence="1" key="1">
    <citation type="submission" date="2024-02" db="EMBL/GenBank/DDBJ databases">
        <title>Metagenome Assembled Genome of Zalaria obscura JY119.</title>
        <authorList>
            <person name="Vighnesh L."/>
            <person name="Jagadeeshwari U."/>
            <person name="Venkata Ramana C."/>
            <person name="Sasikala C."/>
        </authorList>
    </citation>
    <scope>NUCLEOTIDE SEQUENCE</scope>
    <source>
        <strain evidence="1">JY119</strain>
    </source>
</reference>
<evidence type="ECO:0000313" key="2">
    <source>
        <dbReference type="Proteomes" id="UP001320706"/>
    </source>
</evidence>